<dbReference type="Pfam" id="PF00215">
    <property type="entry name" value="OMPdecase"/>
    <property type="match status" value="1"/>
</dbReference>
<dbReference type="SUPFAM" id="SSF51366">
    <property type="entry name" value="Ribulose-phoshate binding barrel"/>
    <property type="match status" value="1"/>
</dbReference>
<gene>
    <name evidence="11" type="ORF">GBAR_LOCUS25966</name>
</gene>
<evidence type="ECO:0000256" key="5">
    <source>
        <dbReference type="ARBA" id="ARBA00022793"/>
    </source>
</evidence>
<keyword evidence="12" id="KW-1185">Reference proteome</keyword>
<evidence type="ECO:0000256" key="8">
    <source>
        <dbReference type="ARBA" id="ARBA00033428"/>
    </source>
</evidence>
<evidence type="ECO:0000313" key="11">
    <source>
        <dbReference type="EMBL" id="CAI8046966.1"/>
    </source>
</evidence>
<evidence type="ECO:0000256" key="4">
    <source>
        <dbReference type="ARBA" id="ARBA00021923"/>
    </source>
</evidence>
<evidence type="ECO:0000256" key="9">
    <source>
        <dbReference type="ARBA" id="ARBA00049157"/>
    </source>
</evidence>
<dbReference type="InterPro" id="IPR001754">
    <property type="entry name" value="OMPdeCOase_dom"/>
</dbReference>
<dbReference type="AlphaFoldDB" id="A0AA35TG83"/>
<dbReference type="InterPro" id="IPR011060">
    <property type="entry name" value="RibuloseP-bd_barrel"/>
</dbReference>
<dbReference type="PANTHER" id="PTHR43375">
    <property type="entry name" value="OROTIDINE 5'-PHOSPHATE DECARBOXYLASE"/>
    <property type="match status" value="1"/>
</dbReference>
<comment type="catalytic activity">
    <reaction evidence="9">
        <text>orotidine 5'-phosphate + H(+) = UMP + CO2</text>
        <dbReference type="Rhea" id="RHEA:11596"/>
        <dbReference type="ChEBI" id="CHEBI:15378"/>
        <dbReference type="ChEBI" id="CHEBI:16526"/>
        <dbReference type="ChEBI" id="CHEBI:57538"/>
        <dbReference type="ChEBI" id="CHEBI:57865"/>
        <dbReference type="EC" id="4.1.1.23"/>
    </reaction>
</comment>
<comment type="caution">
    <text evidence="11">The sequence shown here is derived from an EMBL/GenBank/DDBJ whole genome shotgun (WGS) entry which is preliminary data.</text>
</comment>
<evidence type="ECO:0000259" key="10">
    <source>
        <dbReference type="SMART" id="SM00934"/>
    </source>
</evidence>
<sequence length="213" mass="22200">MEALERTVSHIRDVAPDAVIIGDAKRGDIGPSARAYAKAMFGFWDFDAVTVNAWGGSDSIEPFLEDPTRGVFVWCRGSNPGSGDFQDLLVDGKGEGTPLYEAMARACADWNTSGNIGLVVGATVPGQLAAVRSLCPDMPLLIPGVGAQGGELESAVRAGCDSKGRLALINSSRGVIYASPSADFASAASEAASRLRDSINHVLEQDGLGWLSS</sequence>
<dbReference type="Proteomes" id="UP001174909">
    <property type="component" value="Unassembled WGS sequence"/>
</dbReference>
<dbReference type="GO" id="GO:0004590">
    <property type="term" value="F:orotidine-5'-phosphate decarboxylase activity"/>
    <property type="evidence" value="ECO:0007669"/>
    <property type="project" value="UniProtKB-EC"/>
</dbReference>
<organism evidence="11 12">
    <name type="scientific">Geodia barretti</name>
    <name type="common">Barrett's horny sponge</name>
    <dbReference type="NCBI Taxonomy" id="519541"/>
    <lineage>
        <taxon>Eukaryota</taxon>
        <taxon>Metazoa</taxon>
        <taxon>Porifera</taxon>
        <taxon>Demospongiae</taxon>
        <taxon>Heteroscleromorpha</taxon>
        <taxon>Tetractinellida</taxon>
        <taxon>Astrophorina</taxon>
        <taxon>Geodiidae</taxon>
        <taxon>Geodia</taxon>
    </lineage>
</organism>
<proteinExistence type="inferred from homology"/>
<evidence type="ECO:0000256" key="3">
    <source>
        <dbReference type="ARBA" id="ARBA00012321"/>
    </source>
</evidence>
<evidence type="ECO:0000256" key="1">
    <source>
        <dbReference type="ARBA" id="ARBA00004861"/>
    </source>
</evidence>
<dbReference type="Gene3D" id="3.20.20.70">
    <property type="entry name" value="Aldolase class I"/>
    <property type="match status" value="1"/>
</dbReference>
<accession>A0AA35TG83</accession>
<evidence type="ECO:0000256" key="2">
    <source>
        <dbReference type="ARBA" id="ARBA00008847"/>
    </source>
</evidence>
<evidence type="ECO:0000256" key="6">
    <source>
        <dbReference type="ARBA" id="ARBA00022975"/>
    </source>
</evidence>
<dbReference type="NCBIfam" id="TIGR02127">
    <property type="entry name" value="pyrF_sub2"/>
    <property type="match status" value="1"/>
</dbReference>
<keyword evidence="6" id="KW-0665">Pyrimidine biosynthesis</keyword>
<protein>
    <recommendedName>
        <fullName evidence="4">Orotidine 5'-phosphate decarboxylase</fullName>
        <ecNumber evidence="3">4.1.1.23</ecNumber>
    </recommendedName>
    <alternativeName>
        <fullName evidence="8">OMP decarboxylase</fullName>
    </alternativeName>
</protein>
<dbReference type="EC" id="4.1.1.23" evidence="3"/>
<comment type="similarity">
    <text evidence="2">Belongs to the OMP decarboxylase family. Type 2 subfamily.</text>
</comment>
<dbReference type="SMART" id="SM00934">
    <property type="entry name" value="OMPdecase"/>
    <property type="match status" value="1"/>
</dbReference>
<dbReference type="InterPro" id="IPR013785">
    <property type="entry name" value="Aldolase_TIM"/>
</dbReference>
<keyword evidence="5" id="KW-0210">Decarboxylase</keyword>
<feature type="domain" description="Orotidine 5'-phosphate decarboxylase" evidence="10">
    <location>
        <begin position="1"/>
        <end position="188"/>
    </location>
</feature>
<dbReference type="GO" id="GO:0006207">
    <property type="term" value="P:'de novo' pyrimidine nucleobase biosynthetic process"/>
    <property type="evidence" value="ECO:0007669"/>
    <property type="project" value="InterPro"/>
</dbReference>
<name>A0AA35TG83_GEOBA</name>
<comment type="pathway">
    <text evidence="1">Pyrimidine metabolism; UMP biosynthesis via de novo pathway; UMP from orotate: step 2/2.</text>
</comment>
<dbReference type="EMBL" id="CASHTH010003597">
    <property type="protein sequence ID" value="CAI8046966.1"/>
    <property type="molecule type" value="Genomic_DNA"/>
</dbReference>
<dbReference type="CDD" id="cd04725">
    <property type="entry name" value="OMP_decarboxylase_like"/>
    <property type="match status" value="1"/>
</dbReference>
<evidence type="ECO:0000256" key="7">
    <source>
        <dbReference type="ARBA" id="ARBA00023239"/>
    </source>
</evidence>
<keyword evidence="7" id="KW-0456">Lyase</keyword>
<reference evidence="11" key="1">
    <citation type="submission" date="2023-03" db="EMBL/GenBank/DDBJ databases">
        <authorList>
            <person name="Steffen K."/>
            <person name="Cardenas P."/>
        </authorList>
    </citation>
    <scope>NUCLEOTIDE SEQUENCE</scope>
</reference>
<dbReference type="GO" id="GO:0006221">
    <property type="term" value="P:pyrimidine nucleotide biosynthetic process"/>
    <property type="evidence" value="ECO:0007669"/>
    <property type="project" value="UniProtKB-KW"/>
</dbReference>
<dbReference type="InterPro" id="IPR011995">
    <property type="entry name" value="OMPdecase_type-2"/>
</dbReference>
<dbReference type="PANTHER" id="PTHR43375:SF1">
    <property type="entry name" value="OROTIDINE 5'-PHOSPHATE DECARBOXYLASE"/>
    <property type="match status" value="1"/>
</dbReference>
<evidence type="ECO:0000313" key="12">
    <source>
        <dbReference type="Proteomes" id="UP001174909"/>
    </source>
</evidence>